<gene>
    <name evidence="2" type="ORF">DFQ27_009272</name>
</gene>
<reference evidence="2" key="1">
    <citation type="journal article" date="2020" name="Fungal Divers.">
        <title>Resolving the Mortierellaceae phylogeny through synthesis of multi-gene phylogenetics and phylogenomics.</title>
        <authorList>
            <person name="Vandepol N."/>
            <person name="Liber J."/>
            <person name="Desiro A."/>
            <person name="Na H."/>
            <person name="Kennedy M."/>
            <person name="Barry K."/>
            <person name="Grigoriev I.V."/>
            <person name="Miller A.N."/>
            <person name="O'Donnell K."/>
            <person name="Stajich J.E."/>
            <person name="Bonito G."/>
        </authorList>
    </citation>
    <scope>NUCLEOTIDE SEQUENCE</scope>
    <source>
        <strain evidence="2">BC1065</strain>
    </source>
</reference>
<evidence type="ECO:0000313" key="3">
    <source>
        <dbReference type="Proteomes" id="UP000807716"/>
    </source>
</evidence>
<protein>
    <submittedName>
        <fullName evidence="2">Uncharacterized protein</fullName>
    </submittedName>
</protein>
<evidence type="ECO:0000256" key="1">
    <source>
        <dbReference type="SAM" id="SignalP"/>
    </source>
</evidence>
<accession>A0A9P6TXE8</accession>
<keyword evidence="1" id="KW-0732">Signal</keyword>
<feature type="signal peptide" evidence="1">
    <location>
        <begin position="1"/>
        <end position="20"/>
    </location>
</feature>
<evidence type="ECO:0000313" key="2">
    <source>
        <dbReference type="EMBL" id="KAG0250665.1"/>
    </source>
</evidence>
<dbReference type="Pfam" id="PF12505">
    <property type="entry name" value="DUF3712"/>
    <property type="match status" value="1"/>
</dbReference>
<dbReference type="AlphaFoldDB" id="A0A9P6TXE8"/>
<proteinExistence type="predicted"/>
<feature type="chain" id="PRO_5040159911" evidence="1">
    <location>
        <begin position="21"/>
        <end position="483"/>
    </location>
</feature>
<organism evidence="2 3">
    <name type="scientific">Actinomortierella ambigua</name>
    <dbReference type="NCBI Taxonomy" id="1343610"/>
    <lineage>
        <taxon>Eukaryota</taxon>
        <taxon>Fungi</taxon>
        <taxon>Fungi incertae sedis</taxon>
        <taxon>Mucoromycota</taxon>
        <taxon>Mortierellomycotina</taxon>
        <taxon>Mortierellomycetes</taxon>
        <taxon>Mortierellales</taxon>
        <taxon>Mortierellaceae</taxon>
        <taxon>Actinomortierella</taxon>
    </lineage>
</organism>
<dbReference type="OrthoDB" id="10039566at2759"/>
<sequence length="483" mass="51726">MRFSLKTVALGALAAAAVSAAPIEMERRDAATDRIVDLGLIQSIDINQMSMDFTGTEHYAPRTASSDIQAKMLSIPGIDLPITSVRQHVILIDNGIQLGQFDTPWSPASVSNGVLKTSFTSSIMNVFPDAHEAFTKFVGGLSTSPSRSITLKGTVDAKLDLGILGSPTISGIGFKVTTTLAGLNNLQDIKFNVLIDQDFYAQQGFIVMTSIININNPSKLSVSLGDISLDTAGSKGRVGTSEIKSLALVPGPNTLVSTTKLDMSLPASVEFLNDLLGADQILSMSGFDGTSANPVLNTAMRAVASKITVPQTFGSLSRSPYSDFKLKVLPSTATDRKVEITATFYSPYYGVPVELLNASPSDLVNSAQVKGVSGTADTGRLFYFLNNFQFKTAGNSGTTVTFQVELKQQAFAASDRLLWTELVEFAKINGHIPVSLNWLPDMSINNDGKPHRVEWGNEYNRLDAVRVAVDADFAEVLEGIPQA</sequence>
<dbReference type="Proteomes" id="UP000807716">
    <property type="component" value="Unassembled WGS sequence"/>
</dbReference>
<name>A0A9P6TXE8_9FUNG</name>
<dbReference type="EMBL" id="JAAAJB010000833">
    <property type="protein sequence ID" value="KAG0250665.1"/>
    <property type="molecule type" value="Genomic_DNA"/>
</dbReference>
<comment type="caution">
    <text evidence="2">The sequence shown here is derived from an EMBL/GenBank/DDBJ whole genome shotgun (WGS) entry which is preliminary data.</text>
</comment>
<keyword evidence="3" id="KW-1185">Reference proteome</keyword>
<dbReference type="InterPro" id="IPR022185">
    <property type="entry name" value="DUF3712"/>
</dbReference>